<organism evidence="1 2">
    <name type="scientific">[Eubacterium] siraeum 70/3</name>
    <dbReference type="NCBI Taxonomy" id="657319"/>
    <lineage>
        <taxon>Bacteria</taxon>
        <taxon>Bacillati</taxon>
        <taxon>Bacillota</taxon>
        <taxon>Clostridia</taxon>
        <taxon>Eubacteriales</taxon>
        <taxon>Oscillospiraceae</taxon>
        <taxon>Oscillospiraceae incertae sedis</taxon>
    </lineage>
</organism>
<dbReference type="HOGENOM" id="CLU_119981_0_0_9"/>
<evidence type="ECO:0000313" key="1">
    <source>
        <dbReference type="EMBL" id="CBK96750.1"/>
    </source>
</evidence>
<proteinExistence type="predicted"/>
<protein>
    <recommendedName>
        <fullName evidence="3">Ribbon-helix-helix protein CopG domain-containing protein</fullName>
    </recommendedName>
</protein>
<gene>
    <name evidence="1" type="ORF">EUS_16490</name>
</gene>
<reference evidence="1 2" key="1">
    <citation type="submission" date="2010-03" db="EMBL/GenBank/DDBJ databases">
        <title>The genome sequence of Eubacterium siraeum 70/3.</title>
        <authorList>
            <consortium name="metaHIT consortium -- http://www.metahit.eu/"/>
            <person name="Pajon A."/>
            <person name="Turner K."/>
            <person name="Parkhill J."/>
            <person name="Duncan S."/>
            <person name="Flint H."/>
        </authorList>
    </citation>
    <scope>NUCLEOTIDE SEQUENCE [LARGE SCALE GENOMIC DNA]</scope>
    <source>
        <strain evidence="1 2">70/3</strain>
    </source>
</reference>
<name>D4JUI1_9FIRM</name>
<dbReference type="PATRIC" id="fig|657319.3.peg.1964"/>
<dbReference type="KEGG" id="esu:EUS_16490"/>
<sequence length="165" mass="18805">MQDCKQISFMIQINLRLLSQVFLLPFCRKDNNMKKEQMNVALDPALKAKIRGMYKSDNCSTMTEFVQKAVEFYIGYLESQNSVNFIAPIITDTIKSTVYATEQRLARLLFKEAVETAKLANITAAFHNLDDNTLKSLHIRCVQEVSKINGILTLEDATKFQNGDE</sequence>
<evidence type="ECO:0008006" key="3">
    <source>
        <dbReference type="Google" id="ProtNLM"/>
    </source>
</evidence>
<reference evidence="1 2" key="2">
    <citation type="submission" date="2010-03" db="EMBL/GenBank/DDBJ databases">
        <authorList>
            <person name="Pajon A."/>
        </authorList>
    </citation>
    <scope>NUCLEOTIDE SEQUENCE [LARGE SCALE GENOMIC DNA]</scope>
    <source>
        <strain evidence="1 2">70/3</strain>
    </source>
</reference>
<dbReference type="EMBL" id="FP929044">
    <property type="protein sequence ID" value="CBK96750.1"/>
    <property type="molecule type" value="Genomic_DNA"/>
</dbReference>
<dbReference type="AlphaFoldDB" id="D4JUI1"/>
<evidence type="ECO:0000313" key="2">
    <source>
        <dbReference type="Proteomes" id="UP000008803"/>
    </source>
</evidence>
<dbReference type="Proteomes" id="UP000008803">
    <property type="component" value="Chromosome"/>
</dbReference>
<accession>D4JUI1</accession>
<dbReference type="BioCyc" id="ESIR657319:G136K-1394-MONOMER"/>